<evidence type="ECO:0000313" key="5">
    <source>
        <dbReference type="Proteomes" id="UP000339249"/>
    </source>
</evidence>
<sequence>MKLPNWSWGAILIALRIKGEGEAEMRGFYEAMQQQTLRLTPAGSAADADCDPQLQRRA</sequence>
<feature type="domain" description="Glycosyl transferase family 3 N-terminal" evidence="3">
    <location>
        <begin position="8"/>
        <end position="34"/>
    </location>
</feature>
<dbReference type="GO" id="GO:0016757">
    <property type="term" value="F:glycosyltransferase activity"/>
    <property type="evidence" value="ECO:0007669"/>
    <property type="project" value="UniProtKB-KW"/>
</dbReference>
<evidence type="ECO:0000256" key="1">
    <source>
        <dbReference type="ARBA" id="ARBA00022676"/>
    </source>
</evidence>
<protein>
    <submittedName>
        <fullName evidence="4">Glycosyl transferase family protein</fullName>
    </submittedName>
</protein>
<dbReference type="Gene3D" id="1.20.970.10">
    <property type="entry name" value="Transferase, Pyrimidine Nucleoside Phosphorylase, Chain C"/>
    <property type="match status" value="1"/>
</dbReference>
<keyword evidence="2 4" id="KW-0808">Transferase</keyword>
<gene>
    <name evidence="4" type="ORF">NCTC9185_07277</name>
</gene>
<dbReference type="EMBL" id="CABDVU010000001">
    <property type="protein sequence ID" value="VTN15192.1"/>
    <property type="molecule type" value="Genomic_DNA"/>
</dbReference>
<dbReference type="Pfam" id="PF02885">
    <property type="entry name" value="Glycos_trans_3N"/>
    <property type="match status" value="1"/>
</dbReference>
<dbReference type="AlphaFoldDB" id="A0A4U9DC32"/>
<accession>A0A4U9DC32</accession>
<dbReference type="SUPFAM" id="SSF47648">
    <property type="entry name" value="Nucleoside phosphorylase/phosphoribosyltransferase N-terminal domain"/>
    <property type="match status" value="1"/>
</dbReference>
<evidence type="ECO:0000313" key="4">
    <source>
        <dbReference type="EMBL" id="VTN15192.1"/>
    </source>
</evidence>
<evidence type="ECO:0000259" key="3">
    <source>
        <dbReference type="Pfam" id="PF02885"/>
    </source>
</evidence>
<dbReference type="Proteomes" id="UP000339249">
    <property type="component" value="Unassembled WGS sequence"/>
</dbReference>
<organism evidence="4 5">
    <name type="scientific">Raoultella terrigena</name>
    <name type="common">Klebsiella terrigena</name>
    <dbReference type="NCBI Taxonomy" id="577"/>
    <lineage>
        <taxon>Bacteria</taxon>
        <taxon>Pseudomonadati</taxon>
        <taxon>Pseudomonadota</taxon>
        <taxon>Gammaproteobacteria</taxon>
        <taxon>Enterobacterales</taxon>
        <taxon>Enterobacteriaceae</taxon>
        <taxon>Klebsiella/Raoultella group</taxon>
        <taxon>Raoultella</taxon>
    </lineage>
</organism>
<dbReference type="InterPro" id="IPR036320">
    <property type="entry name" value="Glycosyl_Trfase_fam3_N_dom_sf"/>
</dbReference>
<evidence type="ECO:0000256" key="2">
    <source>
        <dbReference type="ARBA" id="ARBA00022679"/>
    </source>
</evidence>
<keyword evidence="1" id="KW-0328">Glycosyltransferase</keyword>
<name>A0A4U9DC32_RAOTE</name>
<proteinExistence type="predicted"/>
<dbReference type="InterPro" id="IPR017459">
    <property type="entry name" value="Glycosyl_Trfase_fam3_N_dom"/>
</dbReference>
<reference evidence="4 5" key="1">
    <citation type="submission" date="2019-04" db="EMBL/GenBank/DDBJ databases">
        <authorList>
            <consortium name="Pathogen Informatics"/>
        </authorList>
    </citation>
    <scope>NUCLEOTIDE SEQUENCE [LARGE SCALE GENOMIC DNA]</scope>
    <source>
        <strain evidence="4 5">NCTC9185</strain>
    </source>
</reference>